<proteinExistence type="predicted"/>
<keyword evidence="2" id="KW-0812">Transmembrane</keyword>
<reference evidence="4 5" key="1">
    <citation type="submission" date="2019-10" db="EMBL/GenBank/DDBJ databases">
        <title>Georgenia wutianyii sp. nov. and Georgenia yuyongxinii sp. nov. isolated from plateau pika (Ochotona curzoniae) in the Qinghai-Tibet plateau of China.</title>
        <authorList>
            <person name="Tian Z."/>
        </authorList>
    </citation>
    <scope>NUCLEOTIDE SEQUENCE [LARGE SCALE GENOMIC DNA]</scope>
    <source>
        <strain evidence="4 5">DSM 21501</strain>
    </source>
</reference>
<accession>A0A7J5UL86</accession>
<gene>
    <name evidence="4" type="ORF">GB883_18245</name>
</gene>
<keyword evidence="2" id="KW-0472">Membrane</keyword>
<dbReference type="EMBL" id="WHJE01000139">
    <property type="protein sequence ID" value="KAE8762653.1"/>
    <property type="molecule type" value="Genomic_DNA"/>
</dbReference>
<dbReference type="Pfam" id="PF13828">
    <property type="entry name" value="DUF4190"/>
    <property type="match status" value="1"/>
</dbReference>
<dbReference type="OrthoDB" id="4374883at2"/>
<dbReference type="AlphaFoldDB" id="A0A7J5UL86"/>
<feature type="domain" description="DUF4190" evidence="3">
    <location>
        <begin position="41"/>
        <end position="94"/>
    </location>
</feature>
<protein>
    <submittedName>
        <fullName evidence="4">DUF4190 domain-containing protein</fullName>
    </submittedName>
</protein>
<evidence type="ECO:0000313" key="5">
    <source>
        <dbReference type="Proteomes" id="UP000451860"/>
    </source>
</evidence>
<keyword evidence="5" id="KW-1185">Reference proteome</keyword>
<feature type="transmembrane region" description="Helical" evidence="2">
    <location>
        <begin position="76"/>
        <end position="106"/>
    </location>
</feature>
<name>A0A7J5UL86_9MICO</name>
<feature type="region of interest" description="Disordered" evidence="1">
    <location>
        <begin position="1"/>
        <end position="36"/>
    </location>
</feature>
<dbReference type="RefSeq" id="WP_152204813.1">
    <property type="nucleotide sequence ID" value="NZ_VUKF01000078.1"/>
</dbReference>
<feature type="compositionally biased region" description="Low complexity" evidence="1">
    <location>
        <begin position="143"/>
        <end position="152"/>
    </location>
</feature>
<organism evidence="4 5">
    <name type="scientific">Georgenia thermotolerans</name>
    <dbReference type="NCBI Taxonomy" id="527326"/>
    <lineage>
        <taxon>Bacteria</taxon>
        <taxon>Bacillati</taxon>
        <taxon>Actinomycetota</taxon>
        <taxon>Actinomycetes</taxon>
        <taxon>Micrococcales</taxon>
        <taxon>Bogoriellaceae</taxon>
        <taxon>Georgenia</taxon>
    </lineage>
</organism>
<dbReference type="Proteomes" id="UP000451860">
    <property type="component" value="Unassembled WGS sequence"/>
</dbReference>
<evidence type="ECO:0000259" key="3">
    <source>
        <dbReference type="Pfam" id="PF13828"/>
    </source>
</evidence>
<evidence type="ECO:0000256" key="2">
    <source>
        <dbReference type="SAM" id="Phobius"/>
    </source>
</evidence>
<feature type="region of interest" description="Disordered" evidence="1">
    <location>
        <begin position="121"/>
        <end position="152"/>
    </location>
</feature>
<feature type="compositionally biased region" description="Low complexity" evidence="1">
    <location>
        <begin position="24"/>
        <end position="36"/>
    </location>
</feature>
<feature type="compositionally biased region" description="Basic and acidic residues" evidence="1">
    <location>
        <begin position="1"/>
        <end position="11"/>
    </location>
</feature>
<evidence type="ECO:0000313" key="4">
    <source>
        <dbReference type="EMBL" id="KAE8762653.1"/>
    </source>
</evidence>
<feature type="transmembrane region" description="Helical" evidence="2">
    <location>
        <begin position="41"/>
        <end position="64"/>
    </location>
</feature>
<sequence length="251" mass="25604">MSSPIGHEHSSQEAPAGPPHQADPYPGQPYGQAPGPRTNPMAIAGLVCAFLVWPAGIVLSAIGLRQIKRTGERGRGLALAGLIVSIVAGVVSIILTILAVVAGIAATNELERQDAIRESIAESAASPDEDVPGLTDPTEEPEPVAADGPAGADDASLAACEAILGDDPNSLFNLFTETSSLSDEAELLAHADKIVTRMAEAKALAPEAMHADLELLDSSIVAMLSGAPVTDQLSADVETAVTNLGTYCTGA</sequence>
<comment type="caution">
    <text evidence="4">The sequence shown here is derived from an EMBL/GenBank/DDBJ whole genome shotgun (WGS) entry which is preliminary data.</text>
</comment>
<evidence type="ECO:0000256" key="1">
    <source>
        <dbReference type="SAM" id="MobiDB-lite"/>
    </source>
</evidence>
<feature type="compositionally biased region" description="Acidic residues" evidence="1">
    <location>
        <begin position="127"/>
        <end position="142"/>
    </location>
</feature>
<keyword evidence="2" id="KW-1133">Transmembrane helix</keyword>
<dbReference type="InterPro" id="IPR025241">
    <property type="entry name" value="DUF4190"/>
</dbReference>